<dbReference type="SMART" id="SM00214">
    <property type="entry name" value="VWC"/>
    <property type="match status" value="2"/>
</dbReference>
<dbReference type="PANTHER" id="PTHR46698:SF4">
    <property type="entry name" value="CROSSVEINLESS 2"/>
    <property type="match status" value="1"/>
</dbReference>
<gene>
    <name evidence="8" type="ORF">O3M35_012800</name>
</gene>
<reference evidence="8 9" key="1">
    <citation type="submission" date="2022-12" db="EMBL/GenBank/DDBJ databases">
        <title>Chromosome-level genome assembly of true bugs.</title>
        <authorList>
            <person name="Ma L."/>
            <person name="Li H."/>
        </authorList>
    </citation>
    <scope>NUCLEOTIDE SEQUENCE [LARGE SCALE GENOMIC DNA]</scope>
    <source>
        <strain evidence="8">Lab_2022b</strain>
    </source>
</reference>
<dbReference type="AlphaFoldDB" id="A0AAW1CLA1"/>
<keyword evidence="2" id="KW-0964">Secreted</keyword>
<dbReference type="PANTHER" id="PTHR46698">
    <property type="entry name" value="CROSSVEINLESS 2"/>
    <property type="match status" value="1"/>
</dbReference>
<sequence>MGEKSLYEALMITELIMLITLIRFSSHANIPEDYAANITTISDLNNGDCVIENTIYANGGKVPSPGPCEECHCENSEVVCSMIKCKPNTSGCKVIQQSNQCCPQYKCECEFNGRMYNNGERLERPDDPCWVCYCKGGEVMCTTITCYERNDCTAYYVSGQCCPKYDHCPVVPEPNGNGNNISAGVNGNKREMQPWLLTVSANNNQPASTTPTPNINNNNNKYPQTIKVIEILPTQSGQVQKITAGAAIAETSHKDDEIVEVLSGVTEESATDISHHETEEINNESTAVEDKEESEKNNEQYISTTLASDLKVDVENLTDTIEETSSYDNSTDVESIMLINDHEREEDVDGYNAGHGQRTTISHIEDNQTDQQQQSTKSILQEIEQDITTSAFELISEPNQRLAMLSLQTVELSNSTESLEVSSESFSEEIGKNITHSSTESIESKESEEISENITSEYTEDLGGTKEMYNEPDSIKFYTTIIPERFQSSNEIDTNTENNDIDTTEGSGFSVISGWVYEDVTNGSFEYSSAEQFNEILNTTEHSLNVDILSTAKEDSLENDENDKQKSSIPFPSILKLNDQIHFLKIQKQNDKMIDNNQPIAKIGIYNPEKPNDQGNLLTVVKENNLQFEEKLVNKELNDSLNEEKYTPQILLTPNDLKTLAEILIHEKIMPPFSQNDETVVDDNTIGQRSVEFNSDGNNTTVNSTEIDVDESISNSTVKDDLIEIIDVNKLTTENYENELNITSSSTEKLTPEESWAQSVLNHVFTNILLPIQGIELIDRNDSISINDNSTSANDNSTNESIENTTTLLEEFNDQLTSVEMNQNELNDTESVTEITESTGSTISAEIIEESSEENHYKAGSIEDTSEEYENIRIPRRSVL</sequence>
<keyword evidence="3 6" id="KW-0732">Signal</keyword>
<dbReference type="GO" id="GO:0036122">
    <property type="term" value="F:BMP binding"/>
    <property type="evidence" value="ECO:0007669"/>
    <property type="project" value="TreeGrafter"/>
</dbReference>
<keyword evidence="9" id="KW-1185">Reference proteome</keyword>
<dbReference type="PROSITE" id="PS50184">
    <property type="entry name" value="VWFC_2"/>
    <property type="match status" value="1"/>
</dbReference>
<feature type="coiled-coil region" evidence="4">
    <location>
        <begin position="802"/>
        <end position="829"/>
    </location>
</feature>
<dbReference type="Proteomes" id="UP001461498">
    <property type="component" value="Unassembled WGS sequence"/>
</dbReference>
<evidence type="ECO:0000256" key="3">
    <source>
        <dbReference type="ARBA" id="ARBA00022729"/>
    </source>
</evidence>
<evidence type="ECO:0000256" key="5">
    <source>
        <dbReference type="SAM" id="MobiDB-lite"/>
    </source>
</evidence>
<dbReference type="Pfam" id="PF23334">
    <property type="entry name" value="VWC2L_2nd"/>
    <property type="match status" value="1"/>
</dbReference>
<comment type="subcellular location">
    <subcellularLocation>
        <location evidence="1">Secreted</location>
    </subcellularLocation>
</comment>
<comment type="caution">
    <text evidence="8">The sequence shown here is derived from an EMBL/GenBank/DDBJ whole genome shotgun (WGS) entry which is preliminary data.</text>
</comment>
<evidence type="ECO:0000256" key="4">
    <source>
        <dbReference type="SAM" id="Coils"/>
    </source>
</evidence>
<feature type="region of interest" description="Disordered" evidence="5">
    <location>
        <begin position="433"/>
        <end position="452"/>
    </location>
</feature>
<evidence type="ECO:0000256" key="6">
    <source>
        <dbReference type="SAM" id="SignalP"/>
    </source>
</evidence>
<evidence type="ECO:0000256" key="2">
    <source>
        <dbReference type="ARBA" id="ARBA00022525"/>
    </source>
</evidence>
<dbReference type="InterPro" id="IPR052424">
    <property type="entry name" value="Kielin_Chordin-BMP_Reg"/>
</dbReference>
<dbReference type="EMBL" id="JAPXFL010000022">
    <property type="protein sequence ID" value="KAK9497004.1"/>
    <property type="molecule type" value="Genomic_DNA"/>
</dbReference>
<feature type="signal peptide" evidence="6">
    <location>
        <begin position="1"/>
        <end position="27"/>
    </location>
</feature>
<dbReference type="GO" id="GO:0005576">
    <property type="term" value="C:extracellular region"/>
    <property type="evidence" value="ECO:0007669"/>
    <property type="project" value="UniProtKB-SubCell"/>
</dbReference>
<feature type="chain" id="PRO_5043553342" description="VWFC domain-containing protein" evidence="6">
    <location>
        <begin position="28"/>
        <end position="880"/>
    </location>
</feature>
<dbReference type="InterPro" id="IPR001007">
    <property type="entry name" value="VWF_dom"/>
</dbReference>
<dbReference type="Gene3D" id="2.10.70.10">
    <property type="entry name" value="Complement Module, domain 1"/>
    <property type="match status" value="2"/>
</dbReference>
<protein>
    <recommendedName>
        <fullName evidence="7">VWFC domain-containing protein</fullName>
    </recommendedName>
</protein>
<evidence type="ECO:0000259" key="7">
    <source>
        <dbReference type="PROSITE" id="PS50184"/>
    </source>
</evidence>
<proteinExistence type="predicted"/>
<feature type="domain" description="VWFC" evidence="7">
    <location>
        <begin position="109"/>
        <end position="169"/>
    </location>
</feature>
<feature type="region of interest" description="Disordered" evidence="5">
    <location>
        <begin position="268"/>
        <end position="297"/>
    </location>
</feature>
<evidence type="ECO:0000256" key="1">
    <source>
        <dbReference type="ARBA" id="ARBA00004613"/>
    </source>
</evidence>
<dbReference type="GO" id="GO:0030513">
    <property type="term" value="P:positive regulation of BMP signaling pathway"/>
    <property type="evidence" value="ECO:0007669"/>
    <property type="project" value="TreeGrafter"/>
</dbReference>
<name>A0AAW1CLA1_9HEMI</name>
<evidence type="ECO:0000313" key="9">
    <source>
        <dbReference type="Proteomes" id="UP001461498"/>
    </source>
</evidence>
<organism evidence="8 9">
    <name type="scientific">Rhynocoris fuscipes</name>
    <dbReference type="NCBI Taxonomy" id="488301"/>
    <lineage>
        <taxon>Eukaryota</taxon>
        <taxon>Metazoa</taxon>
        <taxon>Ecdysozoa</taxon>
        <taxon>Arthropoda</taxon>
        <taxon>Hexapoda</taxon>
        <taxon>Insecta</taxon>
        <taxon>Pterygota</taxon>
        <taxon>Neoptera</taxon>
        <taxon>Paraneoptera</taxon>
        <taxon>Hemiptera</taxon>
        <taxon>Heteroptera</taxon>
        <taxon>Panheteroptera</taxon>
        <taxon>Cimicomorpha</taxon>
        <taxon>Reduviidae</taxon>
        <taxon>Harpactorinae</taxon>
        <taxon>Harpactorini</taxon>
        <taxon>Rhynocoris</taxon>
    </lineage>
</organism>
<keyword evidence="4" id="KW-0175">Coiled coil</keyword>
<dbReference type="SUPFAM" id="SSF57603">
    <property type="entry name" value="FnI-like domain"/>
    <property type="match status" value="2"/>
</dbReference>
<accession>A0AAW1CLA1</accession>
<evidence type="ECO:0000313" key="8">
    <source>
        <dbReference type="EMBL" id="KAK9497004.1"/>
    </source>
</evidence>